<dbReference type="AlphaFoldDB" id="A0A843ULY9"/>
<organism evidence="1 2">
    <name type="scientific">Colocasia esculenta</name>
    <name type="common">Wild taro</name>
    <name type="synonym">Arum esculentum</name>
    <dbReference type="NCBI Taxonomy" id="4460"/>
    <lineage>
        <taxon>Eukaryota</taxon>
        <taxon>Viridiplantae</taxon>
        <taxon>Streptophyta</taxon>
        <taxon>Embryophyta</taxon>
        <taxon>Tracheophyta</taxon>
        <taxon>Spermatophyta</taxon>
        <taxon>Magnoliopsida</taxon>
        <taxon>Liliopsida</taxon>
        <taxon>Araceae</taxon>
        <taxon>Aroideae</taxon>
        <taxon>Colocasieae</taxon>
        <taxon>Colocasia</taxon>
    </lineage>
</organism>
<evidence type="ECO:0000313" key="1">
    <source>
        <dbReference type="EMBL" id="MQL80919.1"/>
    </source>
</evidence>
<dbReference type="EMBL" id="NMUH01000534">
    <property type="protein sequence ID" value="MQL80919.1"/>
    <property type="molecule type" value="Genomic_DNA"/>
</dbReference>
<dbReference type="SUPFAM" id="SSF52096">
    <property type="entry name" value="ClpP/crotonase"/>
    <property type="match status" value="1"/>
</dbReference>
<gene>
    <name evidence="1" type="ORF">Taro_013360</name>
</gene>
<reference evidence="1" key="1">
    <citation type="submission" date="2017-07" db="EMBL/GenBank/DDBJ databases">
        <title>Taro Niue Genome Assembly and Annotation.</title>
        <authorList>
            <person name="Atibalentja N."/>
            <person name="Keating K."/>
            <person name="Fields C.J."/>
        </authorList>
    </citation>
    <scope>NUCLEOTIDE SEQUENCE</scope>
    <source>
        <strain evidence="1">Niue_2</strain>
        <tissue evidence="1">Leaf</tissue>
    </source>
</reference>
<evidence type="ECO:0000313" key="2">
    <source>
        <dbReference type="Proteomes" id="UP000652761"/>
    </source>
</evidence>
<proteinExistence type="predicted"/>
<dbReference type="Gene3D" id="3.30.300.220">
    <property type="match status" value="1"/>
</dbReference>
<comment type="caution">
    <text evidence="1">The sequence shown here is derived from an EMBL/GenBank/DDBJ whole genome shotgun (WGS) entry which is preliminary data.</text>
</comment>
<protein>
    <submittedName>
        <fullName evidence="1">Uncharacterized protein</fullName>
    </submittedName>
</protein>
<dbReference type="InterPro" id="IPR029045">
    <property type="entry name" value="ClpP/crotonase-like_dom_sf"/>
</dbReference>
<dbReference type="Proteomes" id="UP000652761">
    <property type="component" value="Unassembled WGS sequence"/>
</dbReference>
<dbReference type="OrthoDB" id="1737613at2759"/>
<name>A0A843ULY9_COLES</name>
<accession>A0A843ULY9</accession>
<keyword evidence="2" id="KW-1185">Reference proteome</keyword>
<sequence>MMRSLRALAAARRSVGSPGRRVPPHLRCLSTHPDAAAAAPDEEPRNLVLVEGRASSRNAILNRPSSLNAITTSMAARLTKLYNSWEENPDIGQPYEIGFRSDGEREAEAMFRAGFDKAGQIGPIRPNWSESGPARCVIRMDPPPGRGPGESTGFDSIRLDSPVRHAPLRPFPFRFARHPANRDCAVSIRRGHAASPFLPHFSPFSLKETPDLHPRWHRRKPLVRTLGGSMGLQWAVGTITSATTVAIRDKEVASLA</sequence>